<dbReference type="GO" id="GO:0008757">
    <property type="term" value="F:S-adenosylmethionine-dependent methyltransferase activity"/>
    <property type="evidence" value="ECO:0007669"/>
    <property type="project" value="InterPro"/>
</dbReference>
<name>A0A9W4XGI7_9ASCO</name>
<evidence type="ECO:0000256" key="1">
    <source>
        <dbReference type="ARBA" id="ARBA00008361"/>
    </source>
</evidence>
<dbReference type="PANTHER" id="PTHR44942">
    <property type="entry name" value="METHYLTRANSF_11 DOMAIN-CONTAINING PROTEIN"/>
    <property type="match status" value="1"/>
</dbReference>
<keyword evidence="6" id="KW-1185">Reference proteome</keyword>
<dbReference type="InterPro" id="IPR013216">
    <property type="entry name" value="Methyltransf_11"/>
</dbReference>
<dbReference type="Gene3D" id="3.40.50.150">
    <property type="entry name" value="Vaccinia Virus protein VP39"/>
    <property type="match status" value="1"/>
</dbReference>
<reference evidence="5" key="1">
    <citation type="submission" date="2022-12" db="EMBL/GenBank/DDBJ databases">
        <authorList>
            <person name="Brejova B."/>
        </authorList>
    </citation>
    <scope>NUCLEOTIDE SEQUENCE</scope>
</reference>
<comment type="caution">
    <text evidence="5">The sequence shown here is derived from an EMBL/GenBank/DDBJ whole genome shotgun (WGS) entry which is preliminary data.</text>
</comment>
<dbReference type="EMBL" id="CANTUO010000002">
    <property type="protein sequence ID" value="CAI5757931.1"/>
    <property type="molecule type" value="Genomic_DNA"/>
</dbReference>
<proteinExistence type="inferred from homology"/>
<evidence type="ECO:0000313" key="6">
    <source>
        <dbReference type="Proteomes" id="UP001152885"/>
    </source>
</evidence>
<dbReference type="GO" id="GO:0032259">
    <property type="term" value="P:methylation"/>
    <property type="evidence" value="ECO:0007669"/>
    <property type="project" value="UniProtKB-KW"/>
</dbReference>
<accession>A0A9W4XGI7</accession>
<dbReference type="OrthoDB" id="10027013at2759"/>
<keyword evidence="3" id="KW-0808">Transferase</keyword>
<dbReference type="Pfam" id="PF08241">
    <property type="entry name" value="Methyltransf_11"/>
    <property type="match status" value="1"/>
</dbReference>
<evidence type="ECO:0000259" key="4">
    <source>
        <dbReference type="Pfam" id="PF08241"/>
    </source>
</evidence>
<keyword evidence="2" id="KW-0489">Methyltransferase</keyword>
<dbReference type="CDD" id="cd02440">
    <property type="entry name" value="AdoMet_MTases"/>
    <property type="match status" value="1"/>
</dbReference>
<feature type="domain" description="Methyltransferase type 11" evidence="4">
    <location>
        <begin position="60"/>
        <end position="152"/>
    </location>
</feature>
<evidence type="ECO:0000313" key="5">
    <source>
        <dbReference type="EMBL" id="CAI5757931.1"/>
    </source>
</evidence>
<dbReference type="InterPro" id="IPR051052">
    <property type="entry name" value="Diverse_substrate_MTase"/>
</dbReference>
<organism evidence="5 6">
    <name type="scientific">Candida verbasci</name>
    <dbReference type="NCBI Taxonomy" id="1227364"/>
    <lineage>
        <taxon>Eukaryota</taxon>
        <taxon>Fungi</taxon>
        <taxon>Dikarya</taxon>
        <taxon>Ascomycota</taxon>
        <taxon>Saccharomycotina</taxon>
        <taxon>Pichiomycetes</taxon>
        <taxon>Debaryomycetaceae</taxon>
        <taxon>Candida/Lodderomyces clade</taxon>
        <taxon>Candida</taxon>
    </lineage>
</organism>
<protein>
    <recommendedName>
        <fullName evidence="4">Methyltransferase type 11 domain-containing protein</fullName>
    </recommendedName>
</protein>
<dbReference type="InterPro" id="IPR029063">
    <property type="entry name" value="SAM-dependent_MTases_sf"/>
</dbReference>
<sequence>MNTKTAHQTAISSFNSNHSEYDIFRPTFTPILVNPFLAQLGLGSQKNDTFIFDNDKRIVEVACGTGKFTKNLVDNGWKDNLLVVEPSKGMLETFSKNFPQIKVENKILASSYDIPVKDSSVDAIIIAQGFHWFADEEALKELNRILKPNGKLGLIWNLDLTSPSQDNLVKDSKFFNAGTQYYDKLNFNVKNDQQVFEQFFQIQKWNEEVTKYIYSFDLNVPQYRHGKWREVLKQDNKYFDTEILDSFALYDKLIKPIDVWKYWETRSYITDLEPMKKEEIKKHIDELLKEYVDNSSYQVDKLIKPMATHSVVINVKK</sequence>
<dbReference type="AlphaFoldDB" id="A0A9W4XGI7"/>
<gene>
    <name evidence="5" type="ORF">CANVERA_P2443</name>
</gene>
<dbReference type="PANTHER" id="PTHR44942:SF4">
    <property type="entry name" value="METHYLTRANSFERASE TYPE 11 DOMAIN-CONTAINING PROTEIN"/>
    <property type="match status" value="1"/>
</dbReference>
<dbReference type="Proteomes" id="UP001152885">
    <property type="component" value="Unassembled WGS sequence"/>
</dbReference>
<evidence type="ECO:0000256" key="3">
    <source>
        <dbReference type="ARBA" id="ARBA00022679"/>
    </source>
</evidence>
<evidence type="ECO:0000256" key="2">
    <source>
        <dbReference type="ARBA" id="ARBA00022603"/>
    </source>
</evidence>
<comment type="similarity">
    <text evidence="1">Belongs to the methyltransferase superfamily.</text>
</comment>
<dbReference type="SUPFAM" id="SSF53335">
    <property type="entry name" value="S-adenosyl-L-methionine-dependent methyltransferases"/>
    <property type="match status" value="1"/>
</dbReference>